<feature type="region of interest" description="Disordered" evidence="5">
    <location>
        <begin position="1"/>
        <end position="26"/>
    </location>
</feature>
<evidence type="ECO:0000259" key="7">
    <source>
        <dbReference type="Pfam" id="PF03404"/>
    </source>
</evidence>
<dbReference type="CDD" id="cd02110">
    <property type="entry name" value="SO_family_Moco_dimer"/>
    <property type="match status" value="1"/>
</dbReference>
<sequence length="489" mass="56025">MSSEHTTERKRDVQADESTDDDRRRRFLDRRRFMLATGTAATVALAGCAGEEEADDDGETDDDDDDNGEPEPGDREYLEEKFPGLLVHSADPENAEAAQRETYTEYITQSEEHYIRNHYLAPRIEEDEWEISLGGMIDEEADLTMAELREEFSTETVTHVMQCSGNGRSFFDPEIGGNPWIYGAVGNAEWTGAPMSEIMEEYGADTSDGMWVMFAGDDHPEGEDVFARSIPMQKVMEDCILAYEMNGEQMTAEHGHPVRVVVPGWYGNNNVKWLSEIEVMERMMMGDDEELFHEDYETDDYEQYLHWQQNSYRILAEGQESIRVESIDEFDTREQMDMEDRGEMEVPPYIYDQNVKSLIGYPGIDDTVEPREEDGMIEVIGVAWAGDDEVAEVEVSADGGETWENAEFFGEDNGPYAWRQFRYMWDPEEEGEYTLYSRATDELGRSQPRTISDIEDGQITVEDDTFPYEMGGYCLNTYEEHGVDVTVEM</sequence>
<evidence type="ECO:0000259" key="6">
    <source>
        <dbReference type="Pfam" id="PF00174"/>
    </source>
</evidence>
<feature type="domain" description="Moybdenum cofactor oxidoreductase dimerisation" evidence="7">
    <location>
        <begin position="349"/>
        <end position="450"/>
    </location>
</feature>
<feature type="compositionally biased region" description="Acidic residues" evidence="5">
    <location>
        <begin position="50"/>
        <end position="71"/>
    </location>
</feature>
<keyword evidence="2" id="KW-0500">Molybdenum</keyword>
<dbReference type="GO" id="GO:0043546">
    <property type="term" value="F:molybdopterin cofactor binding"/>
    <property type="evidence" value="ECO:0007669"/>
    <property type="project" value="TreeGrafter"/>
</dbReference>
<dbReference type="GO" id="GO:0006790">
    <property type="term" value="P:sulfur compound metabolic process"/>
    <property type="evidence" value="ECO:0007669"/>
    <property type="project" value="TreeGrafter"/>
</dbReference>
<dbReference type="InterPro" id="IPR000572">
    <property type="entry name" value="OxRdtase_Mopterin-bd_dom"/>
</dbReference>
<reference evidence="8 9" key="1">
    <citation type="journal article" date="2019" name="Nat. Commun.">
        <title>A new type of DNA phosphorothioation-based antiviral system in archaea.</title>
        <authorList>
            <person name="Xiong L."/>
            <person name="Liu S."/>
            <person name="Chen S."/>
            <person name="Xiao Y."/>
            <person name="Zhu B."/>
            <person name="Gao Y."/>
            <person name="Zhang Y."/>
            <person name="Chen B."/>
            <person name="Luo J."/>
            <person name="Deng Z."/>
            <person name="Chen X."/>
            <person name="Wang L."/>
            <person name="Chen S."/>
        </authorList>
    </citation>
    <scope>NUCLEOTIDE SEQUENCE [LARGE SCALE GENOMIC DNA]</scope>
    <source>
        <strain evidence="8 9">JCM 10635</strain>
    </source>
</reference>
<dbReference type="GO" id="GO:0030151">
    <property type="term" value="F:molybdenum ion binding"/>
    <property type="evidence" value="ECO:0007669"/>
    <property type="project" value="InterPro"/>
</dbReference>
<proteinExistence type="predicted"/>
<dbReference type="InterPro" id="IPR005066">
    <property type="entry name" value="MoCF_OxRdtse_dimer"/>
</dbReference>
<organism evidence="8 9">
    <name type="scientific">Natronorubrum bangense</name>
    <dbReference type="NCBI Taxonomy" id="61858"/>
    <lineage>
        <taxon>Archaea</taxon>
        <taxon>Methanobacteriati</taxon>
        <taxon>Methanobacteriota</taxon>
        <taxon>Stenosarchaea group</taxon>
        <taxon>Halobacteria</taxon>
        <taxon>Halobacteriales</taxon>
        <taxon>Natrialbaceae</taxon>
        <taxon>Natronorubrum</taxon>
    </lineage>
</organism>
<dbReference type="PANTHER" id="PTHR19372">
    <property type="entry name" value="SULFITE REDUCTASE"/>
    <property type="match status" value="1"/>
</dbReference>
<keyword evidence="4" id="KW-0560">Oxidoreductase</keyword>
<dbReference type="GO" id="GO:0008482">
    <property type="term" value="F:sulfite oxidase activity"/>
    <property type="evidence" value="ECO:0007669"/>
    <property type="project" value="TreeGrafter"/>
</dbReference>
<dbReference type="InterPro" id="IPR036374">
    <property type="entry name" value="OxRdtase_Mopterin-bd_sf"/>
</dbReference>
<dbReference type="Gene3D" id="3.90.420.10">
    <property type="entry name" value="Oxidoreductase, molybdopterin-binding domain"/>
    <property type="match status" value="1"/>
</dbReference>
<evidence type="ECO:0000256" key="3">
    <source>
        <dbReference type="ARBA" id="ARBA00022723"/>
    </source>
</evidence>
<dbReference type="Pfam" id="PF00174">
    <property type="entry name" value="Oxidored_molyb"/>
    <property type="match status" value="1"/>
</dbReference>
<keyword evidence="3" id="KW-0479">Metal-binding</keyword>
<dbReference type="Pfam" id="PF03404">
    <property type="entry name" value="Mo-co_dimer"/>
    <property type="match status" value="1"/>
</dbReference>
<evidence type="ECO:0000256" key="4">
    <source>
        <dbReference type="ARBA" id="ARBA00023002"/>
    </source>
</evidence>
<dbReference type="InterPro" id="IPR008335">
    <property type="entry name" value="Mopterin_OxRdtase_euk"/>
</dbReference>
<dbReference type="AlphaFoldDB" id="A0A4D6HN12"/>
<dbReference type="InterPro" id="IPR014756">
    <property type="entry name" value="Ig_E-set"/>
</dbReference>
<dbReference type="KEGG" id="nbg:DV706_09350"/>
<dbReference type="Gene3D" id="2.60.40.650">
    <property type="match status" value="1"/>
</dbReference>
<feature type="region of interest" description="Disordered" evidence="5">
    <location>
        <begin position="45"/>
        <end position="76"/>
    </location>
</feature>
<feature type="domain" description="Oxidoreductase molybdopterin-binding" evidence="6">
    <location>
        <begin position="121"/>
        <end position="283"/>
    </location>
</feature>
<dbReference type="GO" id="GO:0020037">
    <property type="term" value="F:heme binding"/>
    <property type="evidence" value="ECO:0007669"/>
    <property type="project" value="TreeGrafter"/>
</dbReference>
<evidence type="ECO:0000256" key="2">
    <source>
        <dbReference type="ARBA" id="ARBA00022505"/>
    </source>
</evidence>
<evidence type="ECO:0000256" key="5">
    <source>
        <dbReference type="SAM" id="MobiDB-lite"/>
    </source>
</evidence>
<feature type="compositionally biased region" description="Basic and acidic residues" evidence="5">
    <location>
        <begin position="1"/>
        <end position="14"/>
    </location>
</feature>
<dbReference type="SUPFAM" id="SSF81296">
    <property type="entry name" value="E set domains"/>
    <property type="match status" value="1"/>
</dbReference>
<dbReference type="Proteomes" id="UP000296822">
    <property type="component" value="Chromosome"/>
</dbReference>
<evidence type="ECO:0000313" key="9">
    <source>
        <dbReference type="Proteomes" id="UP000296822"/>
    </source>
</evidence>
<protein>
    <submittedName>
        <fullName evidence="8">Molybdopterin-binding oxidoreductase</fullName>
    </submittedName>
</protein>
<comment type="cofactor">
    <cofactor evidence="1">
        <name>Mo-molybdopterin</name>
        <dbReference type="ChEBI" id="CHEBI:71302"/>
    </cofactor>
</comment>
<gene>
    <name evidence="8" type="ORF">DV706_09350</name>
</gene>
<dbReference type="RefSeq" id="WP_006064896.1">
    <property type="nucleotide sequence ID" value="NZ_CP031305.1"/>
</dbReference>
<dbReference type="SUPFAM" id="SSF56524">
    <property type="entry name" value="Oxidoreductase molybdopterin-binding domain"/>
    <property type="match status" value="1"/>
</dbReference>
<name>A0A4D6HN12_9EURY</name>
<evidence type="ECO:0000256" key="1">
    <source>
        <dbReference type="ARBA" id="ARBA00001924"/>
    </source>
</evidence>
<dbReference type="EMBL" id="CP031305">
    <property type="protein sequence ID" value="QCC54656.1"/>
    <property type="molecule type" value="Genomic_DNA"/>
</dbReference>
<evidence type="ECO:0000313" key="8">
    <source>
        <dbReference type="EMBL" id="QCC54656.1"/>
    </source>
</evidence>
<dbReference type="PANTHER" id="PTHR19372:SF7">
    <property type="entry name" value="SULFITE OXIDASE, MITOCHONDRIAL"/>
    <property type="match status" value="1"/>
</dbReference>
<accession>A0A4D6HN12</accession>
<dbReference type="GeneID" id="39851457"/>
<dbReference type="PRINTS" id="PR00407">
    <property type="entry name" value="EUMOPTERIN"/>
</dbReference>